<gene>
    <name evidence="2" type="ORF">B4U80_08583</name>
</gene>
<keyword evidence="3" id="KW-1185">Reference proteome</keyword>
<feature type="compositionally biased region" description="Basic and acidic residues" evidence="1">
    <location>
        <begin position="161"/>
        <end position="174"/>
    </location>
</feature>
<organism evidence="2 3">
    <name type="scientific">Leptotrombidium deliense</name>
    <dbReference type="NCBI Taxonomy" id="299467"/>
    <lineage>
        <taxon>Eukaryota</taxon>
        <taxon>Metazoa</taxon>
        <taxon>Ecdysozoa</taxon>
        <taxon>Arthropoda</taxon>
        <taxon>Chelicerata</taxon>
        <taxon>Arachnida</taxon>
        <taxon>Acari</taxon>
        <taxon>Acariformes</taxon>
        <taxon>Trombidiformes</taxon>
        <taxon>Prostigmata</taxon>
        <taxon>Anystina</taxon>
        <taxon>Parasitengona</taxon>
        <taxon>Trombiculoidea</taxon>
        <taxon>Trombiculidae</taxon>
        <taxon>Leptotrombidium</taxon>
    </lineage>
</organism>
<keyword evidence="2" id="KW-0689">Ribosomal protein</keyword>
<dbReference type="EMBL" id="NCKV01002068">
    <property type="protein sequence ID" value="RWS27367.1"/>
    <property type="molecule type" value="Genomic_DNA"/>
</dbReference>
<dbReference type="STRING" id="299467.A0A443SIM1"/>
<comment type="caution">
    <text evidence="2">The sequence shown here is derived from an EMBL/GenBank/DDBJ whole genome shotgun (WGS) entry which is preliminary data.</text>
</comment>
<dbReference type="PANTHER" id="PTHR13447:SF2">
    <property type="entry name" value="SMALL RIBOSOMAL SUBUNIT PROTEIN BS1M"/>
    <property type="match status" value="1"/>
</dbReference>
<dbReference type="GO" id="GO:0005763">
    <property type="term" value="C:mitochondrial small ribosomal subunit"/>
    <property type="evidence" value="ECO:0007669"/>
    <property type="project" value="TreeGrafter"/>
</dbReference>
<name>A0A443SIM1_9ACAR</name>
<dbReference type="InterPro" id="IPR019375">
    <property type="entry name" value="Ribosomal_bS1m"/>
</dbReference>
<protein>
    <submittedName>
        <fullName evidence="2">28S ribosomal protein S28-like protein</fullName>
    </submittedName>
</protein>
<evidence type="ECO:0000313" key="3">
    <source>
        <dbReference type="Proteomes" id="UP000288716"/>
    </source>
</evidence>
<dbReference type="AlphaFoldDB" id="A0A443SIM1"/>
<keyword evidence="2" id="KW-0687">Ribonucleoprotein</keyword>
<dbReference type="VEuPathDB" id="VectorBase:LDEU004674"/>
<proteinExistence type="predicted"/>
<reference evidence="2 3" key="1">
    <citation type="journal article" date="2018" name="Gigascience">
        <title>Genomes of trombidid mites reveal novel predicted allergens and laterally-transferred genes associated with secondary metabolism.</title>
        <authorList>
            <person name="Dong X."/>
            <person name="Chaisiri K."/>
            <person name="Xia D."/>
            <person name="Armstrong S.D."/>
            <person name="Fang Y."/>
            <person name="Donnelly M.J."/>
            <person name="Kadowaki T."/>
            <person name="McGarry J.W."/>
            <person name="Darby A.C."/>
            <person name="Makepeace B.L."/>
        </authorList>
    </citation>
    <scope>NUCLEOTIDE SEQUENCE [LARGE SCALE GENOMIC DNA]</scope>
    <source>
        <strain evidence="2">UoL-UT</strain>
    </source>
</reference>
<evidence type="ECO:0000256" key="1">
    <source>
        <dbReference type="SAM" id="MobiDB-lite"/>
    </source>
</evidence>
<dbReference type="PANTHER" id="PTHR13447">
    <property type="entry name" value="MITOCHONDRIAL 28S RIBOSOMAL PROTEIN S28"/>
    <property type="match status" value="1"/>
</dbReference>
<dbReference type="Proteomes" id="UP000288716">
    <property type="component" value="Unassembled WGS sequence"/>
</dbReference>
<feature type="region of interest" description="Disordered" evidence="1">
    <location>
        <begin position="161"/>
        <end position="187"/>
    </location>
</feature>
<dbReference type="OrthoDB" id="6020229at2759"/>
<sequence>MLRIRTHFCNSRTFIRHFCASNDSQKSNERPQSFAEAFKQQEHMKNKKPETVAEEPKKTESFTKLLRNSAFMQLGSLEGKIVIGEIFHTVADDLYIDFGGKFHCVCKRPAESKHFVRGAKVKLRLNDWELSSRFLGSTKDLTLLEADCTLLGLISSPVKLDTQKGEKKSGERGQKKTKLNISEIMSE</sequence>
<dbReference type="Pfam" id="PF10246">
    <property type="entry name" value="MRP-S35"/>
    <property type="match status" value="1"/>
</dbReference>
<evidence type="ECO:0000313" key="2">
    <source>
        <dbReference type="EMBL" id="RWS27367.1"/>
    </source>
</evidence>
<accession>A0A443SIM1</accession>